<reference evidence="9" key="3">
    <citation type="submission" date="2025-08" db="UniProtKB">
        <authorList>
            <consortium name="Ensembl"/>
        </authorList>
    </citation>
    <scope>IDENTIFICATION</scope>
</reference>
<dbReference type="GO" id="GO:0050265">
    <property type="term" value="F:RNA uridylyltransferase activity"/>
    <property type="evidence" value="ECO:0000318"/>
    <property type="project" value="GO_Central"/>
</dbReference>
<feature type="compositionally biased region" description="Polar residues" evidence="7">
    <location>
        <begin position="1387"/>
        <end position="1404"/>
    </location>
</feature>
<dbReference type="Pfam" id="PF00098">
    <property type="entry name" value="zf-CCHC"/>
    <property type="match status" value="2"/>
</dbReference>
<protein>
    <recommendedName>
        <fullName evidence="8">CCHC-type domain-containing protein</fullName>
    </recommendedName>
</protein>
<evidence type="ECO:0000256" key="4">
    <source>
        <dbReference type="ARBA" id="ARBA00022723"/>
    </source>
</evidence>
<dbReference type="SMART" id="SM00343">
    <property type="entry name" value="ZnF_C2HC"/>
    <property type="match status" value="3"/>
</dbReference>
<feature type="domain" description="CCHC-type" evidence="8">
    <location>
        <begin position="1165"/>
        <end position="1181"/>
    </location>
</feature>
<evidence type="ECO:0000256" key="2">
    <source>
        <dbReference type="ARBA" id="ARBA00001946"/>
    </source>
</evidence>
<evidence type="ECO:0000256" key="6">
    <source>
        <dbReference type="PROSITE-ProRule" id="PRU00047"/>
    </source>
</evidence>
<dbReference type="Pfam" id="PF19088">
    <property type="entry name" value="TUTase"/>
    <property type="match status" value="1"/>
</dbReference>
<dbReference type="Pfam" id="PF22600">
    <property type="entry name" value="MTPAP-like_central"/>
    <property type="match status" value="1"/>
</dbReference>
<dbReference type="InterPro" id="IPR054708">
    <property type="entry name" value="MTPAP-like_central"/>
</dbReference>
<dbReference type="InterPro" id="IPR002058">
    <property type="entry name" value="PAP_assoc"/>
</dbReference>
<accession>F6W2C6</accession>
<dbReference type="SUPFAM" id="SSF81631">
    <property type="entry name" value="PAP/OAS1 substrate-binding domain"/>
    <property type="match status" value="2"/>
</dbReference>
<evidence type="ECO:0000313" key="9">
    <source>
        <dbReference type="Ensembl" id="ENSCINP00000016618.3"/>
    </source>
</evidence>
<dbReference type="Gene3D" id="3.30.460.10">
    <property type="entry name" value="Beta Polymerase, domain 2"/>
    <property type="match status" value="2"/>
</dbReference>
<feature type="region of interest" description="Disordered" evidence="7">
    <location>
        <begin position="1"/>
        <end position="80"/>
    </location>
</feature>
<evidence type="ECO:0000256" key="1">
    <source>
        <dbReference type="ARBA" id="ARBA00001936"/>
    </source>
</evidence>
<dbReference type="Proteomes" id="UP000008144">
    <property type="component" value="Chromosome 5"/>
</dbReference>
<comment type="cofactor">
    <cofactor evidence="2">
        <name>Mg(2+)</name>
        <dbReference type="ChEBI" id="CHEBI:18420"/>
    </cofactor>
</comment>
<keyword evidence="4" id="KW-0479">Metal-binding</keyword>
<proteinExistence type="predicted"/>
<dbReference type="FunFam" id="1.10.1410.10:FF:000002">
    <property type="entry name" value="terminal uridylyltransferase 4 isoform X1"/>
    <property type="match status" value="1"/>
</dbReference>
<reference evidence="9" key="4">
    <citation type="submission" date="2025-09" db="UniProtKB">
        <authorList>
            <consortium name="Ensembl"/>
        </authorList>
    </citation>
    <scope>IDENTIFICATION</scope>
</reference>
<evidence type="ECO:0000256" key="5">
    <source>
        <dbReference type="ARBA" id="ARBA00022842"/>
    </source>
</evidence>
<dbReference type="InterPro" id="IPR036875">
    <property type="entry name" value="Znf_CCHC_sf"/>
</dbReference>
<dbReference type="Ensembl" id="ENSCINT00000016618.3">
    <property type="protein sequence ID" value="ENSCINP00000016618.3"/>
    <property type="gene ID" value="ENSCING00000008136.3"/>
</dbReference>
<sequence length="1416" mass="160427">VKMQPSQVNSEHSSLNSGAPRGKLTQAAKFQTKSSSPSSTKQTTPKCSNGGKNKSMETSGSGKKADSMNGKWHVPKPGVGSVTCNLEEHLEATSNGRVYDKPNVAHEEANRNGKMNAAYADNVKMNQQNQNPVNGKNKMIQHNETTKTVNTVHKEADDAKPTELGISAKIKKKRNKKKRDKLPGNEILKLVNSGVNKNQNTPPTPSVDCSETPKIHQKKVVPSTPTISPGMEKLGLKQAEARLSRDYIFTLEKKSEDFPHAKFVCKLCNYHLDNVPLAHKHIKEKRHQKALKERQQDNILRELSLPSPPAINNLQKVLLTEVVAEVMSESDVQLRTNTVQDLEQLISTHIPKSRVVLYGSSCSGFGFTSSDVNVDLQYPSTMRAPAALLKVLSLLQDSETYQDVNADFLGKNPRINFTDQKSSLNISLSTGNESSILTSRLLRFYSLLDPRVIQLSMVFRKWAKMCRLDLQSEGSLPSHAFIIMTIFFMQRHKYIPALHEVWLNLYTMLKTIISKFQTDSDAETNTTLENCISESPDSNIELDSPLSGAQEPVKPSPIQPNNPVNLMGGLEGKQLLVADLWLAMIKFFALEYPMEDQIICICTSRTLLRSDKNWSRKRVAIVDPFSSKRNLCRSMTQQAVFGYMMSRLKAAVTYFYASRAQNDTPQVSCGNHDVNDNTPSTSNGGTGLSQLYTFVYIYGIEEQLDEVVPKICDMAIHSVLDEVAEDTTRYEFTNKVITGGHYPVKVCVLCKNEGHVRKDCPDEAKVMDLVELPPITKSLLNALDRVCNYMYENFALRQKEVQERNKICEALMNYIQRKYNFKCQMNLFGSSRNGFGFRRSDLDICMTFYGNATGEDLDFVSIITDVAKCLRRNSDLCNILPITTAKVPIVKFEHKMSGLEGDISLYNLLAQKNTAMLSCYSSIDCRCKVLGYAMKVFVKRCQIGDASRGSLSSYAYTLMVIFYLQQRKPPVLPVLQQLYEGSEQPVDTIDGWNAWFNSDVKALKDIWPEFGKNKESIGELWHNMLRFYTEEFDFRHHVVCIRKHEPLTVFEKEWTSKFISIEDPFDLNHNLGAGVSRKMSNFIMRVFVKARQHFANLPPKNMDPIHEPEYFFDANILMDGEEAPNDRCCRVCGKIGHFVRDCPRKKRRRGQDNGQQEVKDMNEYRCFLCGEFGHIKKDCPEYNNDSNFTGQNKFFRGSSPRNSDFQQRNFQSPKYKMSPHQNNKRNNSHTPGSRDTRRSSPPPHPSHRSNETRAKMNLFPPPAQERSIESSPRFVQSSPKQIPDKRRTPNKQWPSSPHTQQSPVYHQPPSASTQGYHGSPYNVIPYNNGVYGGSPYNTGMPDHGKDPHRDQMGNGTQYLNNPAMVQGRNRNMAYSPMHPLLSPMMNDGQQMSPGSRTPMGSSPHKQQRHHNRRNQK</sequence>
<feature type="region of interest" description="Disordered" evidence="7">
    <location>
        <begin position="533"/>
        <end position="560"/>
    </location>
</feature>
<dbReference type="InterPro" id="IPR043519">
    <property type="entry name" value="NT_sf"/>
</dbReference>
<comment type="cofactor">
    <cofactor evidence="1">
        <name>Mn(2+)</name>
        <dbReference type="ChEBI" id="CHEBI:29035"/>
    </cofactor>
</comment>
<dbReference type="InterPro" id="IPR001878">
    <property type="entry name" value="Znf_CCHC"/>
</dbReference>
<dbReference type="SUPFAM" id="SSF57756">
    <property type="entry name" value="Retrovirus zinc finger-like domains"/>
    <property type="match status" value="1"/>
</dbReference>
<feature type="compositionally biased region" description="Polar residues" evidence="7">
    <location>
        <begin position="1269"/>
        <end position="1280"/>
    </location>
</feature>
<feature type="compositionally biased region" description="Polar residues" evidence="7">
    <location>
        <begin position="1290"/>
        <end position="1316"/>
    </location>
</feature>
<reference evidence="9" key="2">
    <citation type="journal article" date="2008" name="Genome Biol.">
        <title>Improved genome assembly and evidence-based global gene model set for the chordate Ciona intestinalis: new insight into intron and operon populations.</title>
        <authorList>
            <person name="Satou Y."/>
            <person name="Mineta K."/>
            <person name="Ogasawara M."/>
            <person name="Sasakura Y."/>
            <person name="Shoguchi E."/>
            <person name="Ueno K."/>
            <person name="Yamada L."/>
            <person name="Matsumoto J."/>
            <person name="Wasserscheid J."/>
            <person name="Dewar K."/>
            <person name="Wiley G.B."/>
            <person name="Macmil S.L."/>
            <person name="Roe B.A."/>
            <person name="Zeller R.W."/>
            <person name="Hastings K.E."/>
            <person name="Lemaire P."/>
            <person name="Lindquist E."/>
            <person name="Endo T."/>
            <person name="Hotta K."/>
            <person name="Inaba K."/>
        </authorList>
    </citation>
    <scope>NUCLEOTIDE SEQUENCE [LARGE SCALE GENOMIC DNA]</scope>
    <source>
        <strain evidence="9">wild type</strain>
    </source>
</reference>
<keyword evidence="10" id="KW-1185">Reference proteome</keyword>
<evidence type="ECO:0000313" key="10">
    <source>
        <dbReference type="Proteomes" id="UP000008144"/>
    </source>
</evidence>
<dbReference type="Gene3D" id="1.10.1410.10">
    <property type="match status" value="2"/>
</dbReference>
<dbReference type="CDD" id="cd05402">
    <property type="entry name" value="NT_PAP_TUTase"/>
    <property type="match status" value="2"/>
</dbReference>
<dbReference type="GO" id="GO:0008270">
    <property type="term" value="F:zinc ion binding"/>
    <property type="evidence" value="ECO:0007669"/>
    <property type="project" value="UniProtKB-KW"/>
</dbReference>
<dbReference type="OMA" id="CCGPLED"/>
<feature type="compositionally biased region" description="Polar residues" evidence="7">
    <location>
        <begin position="1"/>
        <end position="17"/>
    </location>
</feature>
<feature type="domain" description="CCHC-type" evidence="8">
    <location>
        <begin position="747"/>
        <end position="762"/>
    </location>
</feature>
<dbReference type="HOGENOM" id="CLU_003287_0_0_1"/>
<name>F6W2C6_CIOIN</name>
<dbReference type="PANTHER" id="PTHR12271:SF66">
    <property type="entry name" value="TERMINAL URIDYLYLTRANSFERASE TAILOR"/>
    <property type="match status" value="1"/>
</dbReference>
<keyword evidence="3" id="KW-0808">Transferase</keyword>
<dbReference type="SUPFAM" id="SSF81301">
    <property type="entry name" value="Nucleotidyltransferase"/>
    <property type="match status" value="2"/>
</dbReference>
<feature type="compositionally biased region" description="Basic residues" evidence="7">
    <location>
        <begin position="1405"/>
        <end position="1416"/>
    </location>
</feature>
<dbReference type="Pfam" id="PF03828">
    <property type="entry name" value="PAP_assoc"/>
    <property type="match status" value="2"/>
</dbReference>
<dbReference type="PROSITE" id="PS50158">
    <property type="entry name" value="ZF_CCHC"/>
    <property type="match status" value="3"/>
</dbReference>
<reference evidence="10" key="1">
    <citation type="journal article" date="2002" name="Science">
        <title>The draft genome of Ciona intestinalis: insights into chordate and vertebrate origins.</title>
        <authorList>
            <person name="Dehal P."/>
            <person name="Satou Y."/>
            <person name="Campbell R.K."/>
            <person name="Chapman J."/>
            <person name="Degnan B."/>
            <person name="De Tomaso A."/>
            <person name="Davidson B."/>
            <person name="Di Gregorio A."/>
            <person name="Gelpke M."/>
            <person name="Goodstein D.M."/>
            <person name="Harafuji N."/>
            <person name="Hastings K.E."/>
            <person name="Ho I."/>
            <person name="Hotta K."/>
            <person name="Huang W."/>
            <person name="Kawashima T."/>
            <person name="Lemaire P."/>
            <person name="Martinez D."/>
            <person name="Meinertzhagen I.A."/>
            <person name="Necula S."/>
            <person name="Nonaka M."/>
            <person name="Putnam N."/>
            <person name="Rash S."/>
            <person name="Saiga H."/>
            <person name="Satake M."/>
            <person name="Terry A."/>
            <person name="Yamada L."/>
            <person name="Wang H.G."/>
            <person name="Awazu S."/>
            <person name="Azumi K."/>
            <person name="Boore J."/>
            <person name="Branno M."/>
            <person name="Chin-Bow S."/>
            <person name="DeSantis R."/>
            <person name="Doyle S."/>
            <person name="Francino P."/>
            <person name="Keys D.N."/>
            <person name="Haga S."/>
            <person name="Hayashi H."/>
            <person name="Hino K."/>
            <person name="Imai K.S."/>
            <person name="Inaba K."/>
            <person name="Kano S."/>
            <person name="Kobayashi K."/>
            <person name="Kobayashi M."/>
            <person name="Lee B.I."/>
            <person name="Makabe K.W."/>
            <person name="Manohar C."/>
            <person name="Matassi G."/>
            <person name="Medina M."/>
            <person name="Mochizuki Y."/>
            <person name="Mount S."/>
            <person name="Morishita T."/>
            <person name="Miura S."/>
            <person name="Nakayama A."/>
            <person name="Nishizaka S."/>
            <person name="Nomoto H."/>
            <person name="Ohta F."/>
            <person name="Oishi K."/>
            <person name="Rigoutsos I."/>
            <person name="Sano M."/>
            <person name="Sasaki A."/>
            <person name="Sasakura Y."/>
            <person name="Shoguchi E."/>
            <person name="Shin-i T."/>
            <person name="Spagnuolo A."/>
            <person name="Stainier D."/>
            <person name="Suzuki M.M."/>
            <person name="Tassy O."/>
            <person name="Takatori N."/>
            <person name="Tokuoka M."/>
            <person name="Yagi K."/>
            <person name="Yoshizaki F."/>
            <person name="Wada S."/>
            <person name="Zhang C."/>
            <person name="Hyatt P.D."/>
            <person name="Larimer F."/>
            <person name="Detter C."/>
            <person name="Doggett N."/>
            <person name="Glavina T."/>
            <person name="Hawkins T."/>
            <person name="Richardson P."/>
            <person name="Lucas S."/>
            <person name="Kohara Y."/>
            <person name="Levine M."/>
            <person name="Satoh N."/>
            <person name="Rokhsar D.S."/>
        </authorList>
    </citation>
    <scope>NUCLEOTIDE SEQUENCE [LARGE SCALE GENOMIC DNA]</scope>
</reference>
<dbReference type="GO" id="GO:0031123">
    <property type="term" value="P:RNA 3'-end processing"/>
    <property type="evidence" value="ECO:0000318"/>
    <property type="project" value="GO_Central"/>
</dbReference>
<evidence type="ECO:0000256" key="7">
    <source>
        <dbReference type="SAM" id="MobiDB-lite"/>
    </source>
</evidence>
<feature type="domain" description="CCHC-type" evidence="8">
    <location>
        <begin position="1129"/>
        <end position="1144"/>
    </location>
</feature>
<dbReference type="InterPro" id="IPR045100">
    <property type="entry name" value="TUT4/7_NTP_transf"/>
</dbReference>
<dbReference type="Gene3D" id="4.10.60.10">
    <property type="entry name" value="Zinc finger, CCHC-type"/>
    <property type="match status" value="1"/>
</dbReference>
<dbReference type="GeneTree" id="ENSGT00940000168727"/>
<feature type="region of interest" description="Disordered" evidence="7">
    <location>
        <begin position="1379"/>
        <end position="1416"/>
    </location>
</feature>
<keyword evidence="6" id="KW-0863">Zinc-finger</keyword>
<feature type="compositionally biased region" description="Low complexity" evidence="7">
    <location>
        <begin position="31"/>
        <end position="46"/>
    </location>
</feature>
<feature type="compositionally biased region" description="Polar residues" evidence="7">
    <location>
        <begin position="50"/>
        <end position="61"/>
    </location>
</feature>
<dbReference type="GO" id="GO:0003676">
    <property type="term" value="F:nucleic acid binding"/>
    <property type="evidence" value="ECO:0007669"/>
    <property type="project" value="InterPro"/>
</dbReference>
<keyword evidence="6" id="KW-0862">Zinc</keyword>
<feature type="region of interest" description="Disordered" evidence="7">
    <location>
        <begin position="194"/>
        <end position="230"/>
    </location>
</feature>
<dbReference type="InParanoid" id="F6W2C6"/>
<dbReference type="PANTHER" id="PTHR12271">
    <property type="entry name" value="POLY A POLYMERASE CID PAP -RELATED"/>
    <property type="match status" value="1"/>
</dbReference>
<keyword evidence="5" id="KW-0460">Magnesium</keyword>
<evidence type="ECO:0000256" key="3">
    <source>
        <dbReference type="ARBA" id="ARBA00022679"/>
    </source>
</evidence>
<evidence type="ECO:0000259" key="8">
    <source>
        <dbReference type="PROSITE" id="PS50158"/>
    </source>
</evidence>
<organism evidence="9 10">
    <name type="scientific">Ciona intestinalis</name>
    <name type="common">Transparent sea squirt</name>
    <name type="synonym">Ascidia intestinalis</name>
    <dbReference type="NCBI Taxonomy" id="7719"/>
    <lineage>
        <taxon>Eukaryota</taxon>
        <taxon>Metazoa</taxon>
        <taxon>Chordata</taxon>
        <taxon>Tunicata</taxon>
        <taxon>Ascidiacea</taxon>
        <taxon>Phlebobranchia</taxon>
        <taxon>Cionidae</taxon>
        <taxon>Ciona</taxon>
    </lineage>
</organism>
<feature type="region of interest" description="Disordered" evidence="7">
    <location>
        <begin position="1212"/>
        <end position="1320"/>
    </location>
</feature>
<dbReference type="EMBL" id="EAAA01002201">
    <property type="status" value="NOT_ANNOTATED_CDS"/>
    <property type="molecule type" value="Genomic_DNA"/>
</dbReference>
<dbReference type="FunCoup" id="F6W2C6">
    <property type="interactions" value="55"/>
</dbReference>